<gene>
    <name evidence="2" type="ORF">RBB84_12280</name>
</gene>
<sequence>MTEIDGMFSGADVDDENLPGPRTDADSTPTSAAPAHALPPTVSRRTFTLAETVIDAATNAQKRLRGVYPGAHGSLNSFIEAAIADYTHRLEHTYNNGQPFPDVEKVRRRKKRTVGQ</sequence>
<evidence type="ECO:0000256" key="1">
    <source>
        <dbReference type="SAM" id="MobiDB-lite"/>
    </source>
</evidence>
<dbReference type="AlphaFoldDB" id="A0AAU7V3D2"/>
<evidence type="ECO:0000313" key="2">
    <source>
        <dbReference type="EMBL" id="XBW06607.1"/>
    </source>
</evidence>
<accession>A0AAU7V3D2</accession>
<evidence type="ECO:0008006" key="3">
    <source>
        <dbReference type="Google" id="ProtNLM"/>
    </source>
</evidence>
<feature type="compositionally biased region" description="Basic residues" evidence="1">
    <location>
        <begin position="106"/>
        <end position="116"/>
    </location>
</feature>
<dbReference type="Gene3D" id="6.10.180.30">
    <property type="match status" value="1"/>
</dbReference>
<organism evidence="2">
    <name type="scientific">Rhodococcus sp. D-6</name>
    <dbReference type="NCBI Taxonomy" id="1387842"/>
    <lineage>
        <taxon>Bacteria</taxon>
        <taxon>Bacillati</taxon>
        <taxon>Actinomycetota</taxon>
        <taxon>Actinomycetes</taxon>
        <taxon>Mycobacteriales</taxon>
        <taxon>Nocardiaceae</taxon>
        <taxon>Rhodococcus</taxon>
    </lineage>
</organism>
<proteinExistence type="predicted"/>
<dbReference type="RefSeq" id="WP_350247579.1">
    <property type="nucleotide sequence ID" value="NZ_CP132970.1"/>
</dbReference>
<dbReference type="EMBL" id="CP132970">
    <property type="protein sequence ID" value="XBW06607.1"/>
    <property type="molecule type" value="Genomic_DNA"/>
</dbReference>
<dbReference type="KEGG" id="rhox:RBB84_12280"/>
<reference evidence="2" key="1">
    <citation type="submission" date="2023-08" db="EMBL/GenBank/DDBJ databases">
        <title>The novel hydrolase IpcH responsible for the initial isoprocarb degradation step in Rhodococcus sp. D-6.</title>
        <authorList>
            <person name="Zhu Q."/>
        </authorList>
    </citation>
    <scope>NUCLEOTIDE SEQUENCE</scope>
    <source>
        <strain evidence="2">D-6</strain>
    </source>
</reference>
<protein>
    <recommendedName>
        <fullName evidence="3">Centromere-binding protein ParB C-terminal domain-containing protein</fullName>
    </recommendedName>
</protein>
<feature type="region of interest" description="Disordered" evidence="1">
    <location>
        <begin position="1"/>
        <end position="41"/>
    </location>
</feature>
<feature type="region of interest" description="Disordered" evidence="1">
    <location>
        <begin position="94"/>
        <end position="116"/>
    </location>
</feature>
<name>A0AAU7V3D2_9NOCA</name>